<reference evidence="1 2" key="1">
    <citation type="journal article" date="2014" name="Nature">
        <title>The genome of the recently domesticated crop plant sugar beet (Beta vulgaris).</title>
        <authorList>
            <person name="Dohm J.C."/>
            <person name="Minoche A.E."/>
            <person name="Holtgrawe D."/>
            <person name="Capella-Gutierrez S."/>
            <person name="Zakrzewski F."/>
            <person name="Tafer H."/>
            <person name="Rupp O."/>
            <person name="Sorensen T.R."/>
            <person name="Stracke R."/>
            <person name="Reinhardt R."/>
            <person name="Goesmann A."/>
            <person name="Kraft T."/>
            <person name="Schulz B."/>
            <person name="Stadler P.F."/>
            <person name="Schmidt T."/>
            <person name="Gabaldon T."/>
            <person name="Lehrach H."/>
            <person name="Weisshaar B."/>
            <person name="Himmelbauer H."/>
        </authorList>
    </citation>
    <scope>NUCLEOTIDE SEQUENCE [LARGE SCALE GENOMIC DNA]</scope>
    <source>
        <tissue evidence="1">Taproot</tissue>
    </source>
</reference>
<dbReference type="OMA" id="REISACY"/>
<name>A0A0J8CQC6_BETVV</name>
<dbReference type="EMBL" id="KQ090068">
    <property type="protein sequence ID" value="KMT14204.1"/>
    <property type="molecule type" value="Genomic_DNA"/>
</dbReference>
<dbReference type="Gramene" id="KMT14204">
    <property type="protein sequence ID" value="KMT14204"/>
    <property type="gene ID" value="BVRB_4g075660"/>
</dbReference>
<evidence type="ECO:0000313" key="2">
    <source>
        <dbReference type="Proteomes" id="UP000035740"/>
    </source>
</evidence>
<dbReference type="OrthoDB" id="1677215at2759"/>
<dbReference type="AlphaFoldDB" id="A0A0J8CQC6"/>
<gene>
    <name evidence="1" type="ORF">BVRB_4g075660</name>
</gene>
<evidence type="ECO:0000313" key="1">
    <source>
        <dbReference type="EMBL" id="KMT14204.1"/>
    </source>
</evidence>
<protein>
    <submittedName>
        <fullName evidence="1">Uncharacterized protein</fullName>
    </submittedName>
</protein>
<proteinExistence type="predicted"/>
<sequence>MKMISELLAVAEERGMKVQERHDKLLSQMCSYYLCHKEVLEAIVGARKTMDEDLEFAATLRKMQLWILSTFPDHVDLGAALS</sequence>
<dbReference type="Proteomes" id="UP000035740">
    <property type="component" value="Chromosome 4"/>
</dbReference>
<accession>A0A0J8CQC6</accession>
<keyword evidence="2" id="KW-1185">Reference proteome</keyword>
<organism evidence="1 2">
    <name type="scientific">Beta vulgaris subsp. vulgaris</name>
    <name type="common">Beet</name>
    <dbReference type="NCBI Taxonomy" id="3555"/>
    <lineage>
        <taxon>Eukaryota</taxon>
        <taxon>Viridiplantae</taxon>
        <taxon>Streptophyta</taxon>
        <taxon>Embryophyta</taxon>
        <taxon>Tracheophyta</taxon>
        <taxon>Spermatophyta</taxon>
        <taxon>Magnoliopsida</taxon>
        <taxon>eudicotyledons</taxon>
        <taxon>Gunneridae</taxon>
        <taxon>Pentapetalae</taxon>
        <taxon>Caryophyllales</taxon>
        <taxon>Chenopodiaceae</taxon>
        <taxon>Betoideae</taxon>
        <taxon>Beta</taxon>
    </lineage>
</organism>